<dbReference type="AlphaFoldDB" id="A0A1G2BX23"/>
<dbReference type="GO" id="GO:0016787">
    <property type="term" value="F:hydrolase activity"/>
    <property type="evidence" value="ECO:0007669"/>
    <property type="project" value="UniProtKB-KW"/>
</dbReference>
<evidence type="ECO:0000313" key="4">
    <source>
        <dbReference type="EMBL" id="OGY93733.1"/>
    </source>
</evidence>
<protein>
    <recommendedName>
        <fullName evidence="6">HAD family hydrolase</fullName>
    </recommendedName>
</protein>
<dbReference type="InterPro" id="IPR050582">
    <property type="entry name" value="HAD-like_SerB"/>
</dbReference>
<dbReference type="Pfam" id="PF12710">
    <property type="entry name" value="HAD"/>
    <property type="match status" value="1"/>
</dbReference>
<dbReference type="NCBIfam" id="TIGR01490">
    <property type="entry name" value="HAD-SF-IB-hyp1"/>
    <property type="match status" value="1"/>
</dbReference>
<dbReference type="Gene3D" id="3.40.50.1000">
    <property type="entry name" value="HAD superfamily/HAD-like"/>
    <property type="match status" value="1"/>
</dbReference>
<dbReference type="InterPro" id="IPR036412">
    <property type="entry name" value="HAD-like_sf"/>
</dbReference>
<gene>
    <name evidence="4" type="ORF">A2406_04170</name>
</gene>
<dbReference type="NCBIfam" id="TIGR01488">
    <property type="entry name" value="HAD-SF-IB"/>
    <property type="match status" value="1"/>
</dbReference>
<keyword evidence="3" id="KW-0460">Magnesium</keyword>
<proteinExistence type="predicted"/>
<comment type="caution">
    <text evidence="4">The sequence shown here is derived from an EMBL/GenBank/DDBJ whole genome shotgun (WGS) entry which is preliminary data.</text>
</comment>
<evidence type="ECO:0000256" key="1">
    <source>
        <dbReference type="ARBA" id="ARBA00022723"/>
    </source>
</evidence>
<accession>A0A1G2BX23</accession>
<keyword evidence="1" id="KW-0479">Metal-binding</keyword>
<dbReference type="Proteomes" id="UP000177626">
    <property type="component" value="Unassembled WGS sequence"/>
</dbReference>
<dbReference type="PANTHER" id="PTHR43344">
    <property type="entry name" value="PHOSPHOSERINE PHOSPHATASE"/>
    <property type="match status" value="1"/>
</dbReference>
<dbReference type="EMBL" id="MHKQ01000018">
    <property type="protein sequence ID" value="OGY93733.1"/>
    <property type="molecule type" value="Genomic_DNA"/>
</dbReference>
<dbReference type="PANTHER" id="PTHR43344:SF13">
    <property type="entry name" value="PHOSPHATASE RV3661-RELATED"/>
    <property type="match status" value="1"/>
</dbReference>
<dbReference type="SUPFAM" id="SSF56784">
    <property type="entry name" value="HAD-like"/>
    <property type="match status" value="1"/>
</dbReference>
<dbReference type="GO" id="GO:0046872">
    <property type="term" value="F:metal ion binding"/>
    <property type="evidence" value="ECO:0007669"/>
    <property type="project" value="UniProtKB-KW"/>
</dbReference>
<reference evidence="4 5" key="1">
    <citation type="journal article" date="2016" name="Nat. Commun.">
        <title>Thousands of microbial genomes shed light on interconnected biogeochemical processes in an aquifer system.</title>
        <authorList>
            <person name="Anantharaman K."/>
            <person name="Brown C.T."/>
            <person name="Hug L.A."/>
            <person name="Sharon I."/>
            <person name="Castelle C.J."/>
            <person name="Probst A.J."/>
            <person name="Thomas B.C."/>
            <person name="Singh A."/>
            <person name="Wilkins M.J."/>
            <person name="Karaoz U."/>
            <person name="Brodie E.L."/>
            <person name="Williams K.H."/>
            <person name="Hubbard S.S."/>
            <person name="Banfield J.F."/>
        </authorList>
    </citation>
    <scope>NUCLEOTIDE SEQUENCE [LARGE SCALE GENOMIC DNA]</scope>
</reference>
<evidence type="ECO:0000256" key="2">
    <source>
        <dbReference type="ARBA" id="ARBA00022801"/>
    </source>
</evidence>
<evidence type="ECO:0000256" key="3">
    <source>
        <dbReference type="ARBA" id="ARBA00022842"/>
    </source>
</evidence>
<dbReference type="InterPro" id="IPR023214">
    <property type="entry name" value="HAD_sf"/>
</dbReference>
<name>A0A1G2BX23_9BACT</name>
<dbReference type="InterPro" id="IPR006385">
    <property type="entry name" value="HAD_hydro_SerB1"/>
</dbReference>
<evidence type="ECO:0008006" key="6">
    <source>
        <dbReference type="Google" id="ProtNLM"/>
    </source>
</evidence>
<dbReference type="Gene3D" id="1.20.1440.100">
    <property type="entry name" value="SG protein - dephosphorylation function"/>
    <property type="match status" value="1"/>
</dbReference>
<evidence type="ECO:0000313" key="5">
    <source>
        <dbReference type="Proteomes" id="UP000177626"/>
    </source>
</evidence>
<sequence length="219" mass="25763">MKNKIVFFDVDNTIVDGYTQKYFIHYLFKEKYINSTTLFLSYIWFFLYKLGIVKDVSRAVNFYIKFVRGFSRDKLNNIIKTFFDVYIKNIIYKEFKQLIEKYKIEGAKVVLVSTSLEPIVKAIADYLDVNDYIATKLKLENSLYTGLVEGSVVTGDKKLELVKHLLSTYEHTNIETYFYSDHLSDIDLLNFVDNPYVVNPSKILYNKAVRKNWGIINIK</sequence>
<keyword evidence="2" id="KW-0378">Hydrolase</keyword>
<organism evidence="4 5">
    <name type="scientific">Candidatus Komeilibacteria bacterium RIFOXYC1_FULL_37_11</name>
    <dbReference type="NCBI Taxonomy" id="1798555"/>
    <lineage>
        <taxon>Bacteria</taxon>
        <taxon>Candidatus Komeiliibacteriota</taxon>
    </lineage>
</organism>